<keyword evidence="1" id="KW-1133">Transmembrane helix</keyword>
<evidence type="ECO:0000313" key="3">
    <source>
        <dbReference type="Proteomes" id="UP000048984"/>
    </source>
</evidence>
<evidence type="ECO:0000313" key="2">
    <source>
        <dbReference type="EMBL" id="KPL55279.1"/>
    </source>
</evidence>
<feature type="transmembrane region" description="Helical" evidence="1">
    <location>
        <begin position="146"/>
        <end position="170"/>
    </location>
</feature>
<feature type="transmembrane region" description="Helical" evidence="1">
    <location>
        <begin position="29"/>
        <end position="52"/>
    </location>
</feature>
<sequence length="315" mass="32127">MPFPSASLAADPERRASGQEAGARVPAPLMVSFALAVGLGWAWLAVLVAAMLPATDMTALGPGMGWLNRFNLFAGLPEGARAALAVLCTPDAGHFGMPGAGPWGAGDLALVFLMWLAMVLAMMLPSAAPMLAAFDRRARAERIGSAATVLVALGYLAVWTLFAVAATVVQAGLTVLGALTPAMAPASLVLAGSTLIAAGLYQLTPMKAACLVRCRVPATALASGWRADRRAVIRFGIGQGIACFGCCWALMAVMFAVGIMNVVWIAILGAIMTVEKAVVSRGLSYAIGLLLAAWGAGLILASPVGARLLAAAGLN</sequence>
<dbReference type="InterPro" id="IPR018688">
    <property type="entry name" value="PpoB2-like"/>
</dbReference>
<proteinExistence type="predicted"/>
<dbReference type="Pfam" id="PF09948">
    <property type="entry name" value="PpoB2"/>
    <property type="match status" value="1"/>
</dbReference>
<evidence type="ECO:0008006" key="4">
    <source>
        <dbReference type="Google" id="ProtNLM"/>
    </source>
</evidence>
<feature type="transmembrane region" description="Helical" evidence="1">
    <location>
        <begin position="108"/>
        <end position="134"/>
    </location>
</feature>
<feature type="transmembrane region" description="Helical" evidence="1">
    <location>
        <begin position="182"/>
        <end position="203"/>
    </location>
</feature>
<dbReference type="STRING" id="665126.ABB55_26110"/>
<dbReference type="Proteomes" id="UP000048984">
    <property type="component" value="Unassembled WGS sequence"/>
</dbReference>
<gene>
    <name evidence="2" type="ORF">ABB55_26110</name>
</gene>
<evidence type="ECO:0000256" key="1">
    <source>
        <dbReference type="SAM" id="Phobius"/>
    </source>
</evidence>
<reference evidence="2 3" key="2">
    <citation type="submission" date="2015-10" db="EMBL/GenBank/DDBJ databases">
        <title>Draft Genome Sequence of Prosthecomicrobium hirschii ATCC 27832.</title>
        <authorList>
            <person name="Daniel J."/>
            <person name="Givan S.A."/>
            <person name="Brun Y.V."/>
            <person name="Brown P.J."/>
        </authorList>
    </citation>
    <scope>NUCLEOTIDE SEQUENCE [LARGE SCALE GENOMIC DNA]</scope>
    <source>
        <strain evidence="2 3">16</strain>
    </source>
</reference>
<feature type="transmembrane region" description="Helical" evidence="1">
    <location>
        <begin position="240"/>
        <end position="271"/>
    </location>
</feature>
<accession>A0A0P6VVL5</accession>
<keyword evidence="3" id="KW-1185">Reference proteome</keyword>
<feature type="transmembrane region" description="Helical" evidence="1">
    <location>
        <begin position="283"/>
        <end position="310"/>
    </location>
</feature>
<name>A0A0P6VVL5_9HYPH</name>
<keyword evidence="1" id="KW-0812">Transmembrane</keyword>
<dbReference type="AlphaFoldDB" id="A0A0P6VVL5"/>
<organism evidence="2 3">
    <name type="scientific">Prosthecodimorpha hirschii</name>
    <dbReference type="NCBI Taxonomy" id="665126"/>
    <lineage>
        <taxon>Bacteria</taxon>
        <taxon>Pseudomonadati</taxon>
        <taxon>Pseudomonadota</taxon>
        <taxon>Alphaproteobacteria</taxon>
        <taxon>Hyphomicrobiales</taxon>
        <taxon>Ancalomicrobiaceae</taxon>
        <taxon>Prosthecodimorpha</taxon>
    </lineage>
</organism>
<dbReference type="EMBL" id="LJYW01000001">
    <property type="protein sequence ID" value="KPL55279.1"/>
    <property type="molecule type" value="Genomic_DNA"/>
</dbReference>
<keyword evidence="1" id="KW-0472">Membrane</keyword>
<reference evidence="2 3" key="1">
    <citation type="submission" date="2015-09" db="EMBL/GenBank/DDBJ databases">
        <authorList>
            <person name="Jackson K.R."/>
            <person name="Lunt B.L."/>
            <person name="Fisher J.N.B."/>
            <person name="Gardner A.V."/>
            <person name="Bailey M.E."/>
            <person name="Deus L.M."/>
            <person name="Earl A.S."/>
            <person name="Gibby P.D."/>
            <person name="Hartmann K.A."/>
            <person name="Liu J.E."/>
            <person name="Manci A.M."/>
            <person name="Nielsen D.A."/>
            <person name="Solomon M.B."/>
            <person name="Breakwell D.P."/>
            <person name="Burnett S.H."/>
            <person name="Grose J.H."/>
        </authorList>
    </citation>
    <scope>NUCLEOTIDE SEQUENCE [LARGE SCALE GENOMIC DNA]</scope>
    <source>
        <strain evidence="2 3">16</strain>
    </source>
</reference>
<dbReference type="RefSeq" id="WP_054361445.1">
    <property type="nucleotide sequence ID" value="NZ_LJYW01000001.1"/>
</dbReference>
<protein>
    <recommendedName>
        <fullName evidence="4">Metal-binding protein</fullName>
    </recommendedName>
</protein>
<comment type="caution">
    <text evidence="2">The sequence shown here is derived from an EMBL/GenBank/DDBJ whole genome shotgun (WGS) entry which is preliminary data.</text>
</comment>